<dbReference type="RefSeq" id="WP_006531389.1">
    <property type="nucleotide sequence ID" value="NZ_CABKNK020000008.1"/>
</dbReference>
<proteinExistence type="predicted"/>
<sequence length="124" mass="14234">MTELFILVVVTILSVYAAVRLHEILHYLVARALHYQACFKHVGVLAFQVEYRNQNRPLDNFLIAFISPFLLTLIGILIPLNYYTLVLKVTCLMNLFNLLPFTADGEVILLSIVQLIQKEKNSEK</sequence>
<reference evidence="1 2" key="1">
    <citation type="submission" date="2018-06" db="EMBL/GenBank/DDBJ databases">
        <authorList>
            <consortium name="Pathogen Informatics"/>
            <person name="Doyle S."/>
        </authorList>
    </citation>
    <scope>NUCLEOTIDE SEQUENCE [LARGE SCALE GENOMIC DNA]</scope>
    <source>
        <strain evidence="1 2">NCTC13760</strain>
    </source>
</reference>
<name>A0A0U2TWI2_9STRE</name>
<evidence type="ECO:0000313" key="1">
    <source>
        <dbReference type="EMBL" id="SUN69263.1"/>
    </source>
</evidence>
<dbReference type="Proteomes" id="UP000255352">
    <property type="component" value="Unassembled WGS sequence"/>
</dbReference>
<organism evidence="1 2">
    <name type="scientific">Streptococcus infantarius</name>
    <dbReference type="NCBI Taxonomy" id="102684"/>
    <lineage>
        <taxon>Bacteria</taxon>
        <taxon>Bacillati</taxon>
        <taxon>Bacillota</taxon>
        <taxon>Bacilli</taxon>
        <taxon>Lactobacillales</taxon>
        <taxon>Streptococcaceae</taxon>
        <taxon>Streptococcus</taxon>
    </lineage>
</organism>
<accession>A0A0U2TWI2</accession>
<dbReference type="EMBL" id="UHFP01000001">
    <property type="protein sequence ID" value="SUN69263.1"/>
    <property type="molecule type" value="Genomic_DNA"/>
</dbReference>
<protein>
    <submittedName>
        <fullName evidence="1">Membrane protein</fullName>
    </submittedName>
</protein>
<dbReference type="AlphaFoldDB" id="A0A0U2TWI2"/>
<dbReference type="STRING" id="102684.AU079_08530"/>
<evidence type="ECO:0000313" key="2">
    <source>
        <dbReference type="Proteomes" id="UP000255352"/>
    </source>
</evidence>
<dbReference type="GeneID" id="69902920"/>
<gene>
    <name evidence="1" type="ORF">NCTC13760_01971</name>
</gene>